<feature type="compositionally biased region" description="Basic residues" evidence="1">
    <location>
        <begin position="126"/>
        <end position="136"/>
    </location>
</feature>
<gene>
    <name evidence="2" type="ORF">MCHLO_06584</name>
</gene>
<proteinExistence type="predicted"/>
<feature type="region of interest" description="Disordered" evidence="1">
    <location>
        <begin position="108"/>
        <end position="136"/>
    </location>
</feature>
<evidence type="ECO:0000313" key="2">
    <source>
        <dbReference type="EMBL" id="GAT49259.1"/>
    </source>
</evidence>
<evidence type="ECO:0000256" key="1">
    <source>
        <dbReference type="SAM" id="MobiDB-lite"/>
    </source>
</evidence>
<organism evidence="2 3">
    <name type="scientific">Mycena chlorophos</name>
    <name type="common">Agaric fungus</name>
    <name type="synonym">Agaricus chlorophos</name>
    <dbReference type="NCBI Taxonomy" id="658473"/>
    <lineage>
        <taxon>Eukaryota</taxon>
        <taxon>Fungi</taxon>
        <taxon>Dikarya</taxon>
        <taxon>Basidiomycota</taxon>
        <taxon>Agaricomycotina</taxon>
        <taxon>Agaricomycetes</taxon>
        <taxon>Agaricomycetidae</taxon>
        <taxon>Agaricales</taxon>
        <taxon>Marasmiineae</taxon>
        <taxon>Mycenaceae</taxon>
        <taxon>Mycena</taxon>
    </lineage>
</organism>
<dbReference type="EMBL" id="DF845401">
    <property type="protein sequence ID" value="GAT49259.1"/>
    <property type="molecule type" value="Genomic_DNA"/>
</dbReference>
<evidence type="ECO:0000313" key="3">
    <source>
        <dbReference type="Proteomes" id="UP000815677"/>
    </source>
</evidence>
<protein>
    <submittedName>
        <fullName evidence="2">Uncharacterized protein</fullName>
    </submittedName>
</protein>
<sequence>MCGKGQKFRKTWRRLLTPVLFESPCHRLQGKHDPVVGLKPFLREEYRVIQSSAVAPVKTGPAPGIRRRGPWFPRRMLSARCNNPITQTCAPLRRAAIRSPSLRARICGSRRREAHSKSASTELNKHHNTGSTKRRRTWAPVLVDDLGQLCSRKRFGGGGCLGKAS</sequence>
<dbReference type="Proteomes" id="UP000815677">
    <property type="component" value="Unassembled WGS sequence"/>
</dbReference>
<keyword evidence="3" id="KW-1185">Reference proteome</keyword>
<accession>A0ABQ0LDT9</accession>
<name>A0ABQ0LDT9_MYCCL</name>
<reference evidence="2" key="1">
    <citation type="submission" date="2014-09" db="EMBL/GenBank/DDBJ databases">
        <title>Genome sequence of the luminous mushroom Mycena chlorophos for searching fungal bioluminescence genes.</title>
        <authorList>
            <person name="Tanaka Y."/>
            <person name="Kasuga D."/>
            <person name="Oba Y."/>
            <person name="Hase S."/>
            <person name="Sato K."/>
            <person name="Oba Y."/>
            <person name="Sakakibara Y."/>
        </authorList>
    </citation>
    <scope>NUCLEOTIDE SEQUENCE</scope>
</reference>